<keyword evidence="10" id="KW-1185">Reference proteome</keyword>
<evidence type="ECO:0000313" key="9">
    <source>
        <dbReference type="EMBL" id="TCK08479.1"/>
    </source>
</evidence>
<dbReference type="GO" id="GO:0009279">
    <property type="term" value="C:cell outer membrane"/>
    <property type="evidence" value="ECO:0007669"/>
    <property type="project" value="UniProtKB-SubCell"/>
</dbReference>
<evidence type="ECO:0000256" key="8">
    <source>
        <dbReference type="SAM" id="SignalP"/>
    </source>
</evidence>
<dbReference type="GO" id="GO:0015288">
    <property type="term" value="F:porin activity"/>
    <property type="evidence" value="ECO:0007669"/>
    <property type="project" value="TreeGrafter"/>
</dbReference>
<evidence type="ECO:0000256" key="1">
    <source>
        <dbReference type="ARBA" id="ARBA00004442"/>
    </source>
</evidence>
<dbReference type="AlphaFoldDB" id="A0A4R1GQS4"/>
<feature type="signal peptide" evidence="8">
    <location>
        <begin position="1"/>
        <end position="23"/>
    </location>
</feature>
<reference evidence="9 10" key="1">
    <citation type="submission" date="2019-03" db="EMBL/GenBank/DDBJ databases">
        <title>Genomic Encyclopedia of Archaeal and Bacterial Type Strains, Phase II (KMG-II): from individual species to whole genera.</title>
        <authorList>
            <person name="Goeker M."/>
        </authorList>
    </citation>
    <scope>NUCLEOTIDE SEQUENCE [LARGE SCALE GENOMIC DNA]</scope>
    <source>
        <strain evidence="9 10">DSM 27697</strain>
    </source>
</reference>
<comment type="subcellular location">
    <subcellularLocation>
        <location evidence="1">Cell outer membrane</location>
    </subcellularLocation>
</comment>
<keyword evidence="8" id="KW-0732">Signal</keyword>
<dbReference type="RefSeq" id="WP_132287190.1">
    <property type="nucleotide sequence ID" value="NZ_SMFU01000007.1"/>
</dbReference>
<dbReference type="InterPro" id="IPR003423">
    <property type="entry name" value="OMP_efflux"/>
</dbReference>
<dbReference type="SUPFAM" id="SSF56954">
    <property type="entry name" value="Outer membrane efflux proteins (OEP)"/>
    <property type="match status" value="1"/>
</dbReference>
<dbReference type="PANTHER" id="PTHR30026">
    <property type="entry name" value="OUTER MEMBRANE PROTEIN TOLC"/>
    <property type="match status" value="1"/>
</dbReference>
<evidence type="ECO:0000256" key="6">
    <source>
        <dbReference type="ARBA" id="ARBA00023136"/>
    </source>
</evidence>
<evidence type="ECO:0000256" key="7">
    <source>
        <dbReference type="ARBA" id="ARBA00023237"/>
    </source>
</evidence>
<comment type="caution">
    <text evidence="9">The sequence shown here is derived from an EMBL/GenBank/DDBJ whole genome shotgun (WGS) entry which is preliminary data.</text>
</comment>
<protein>
    <submittedName>
        <fullName evidence="9">Outer membrane protein</fullName>
    </submittedName>
</protein>
<name>A0A4R1GQS4_9GAMM</name>
<keyword evidence="4" id="KW-1134">Transmembrane beta strand</keyword>
<dbReference type="EMBL" id="SMFU01000007">
    <property type="protein sequence ID" value="TCK08479.1"/>
    <property type="molecule type" value="Genomic_DNA"/>
</dbReference>
<evidence type="ECO:0000256" key="3">
    <source>
        <dbReference type="ARBA" id="ARBA00022448"/>
    </source>
</evidence>
<dbReference type="Pfam" id="PF02321">
    <property type="entry name" value="OEP"/>
    <property type="match status" value="2"/>
</dbReference>
<evidence type="ECO:0000256" key="2">
    <source>
        <dbReference type="ARBA" id="ARBA00007613"/>
    </source>
</evidence>
<keyword evidence="3" id="KW-0813">Transport</keyword>
<evidence type="ECO:0000256" key="5">
    <source>
        <dbReference type="ARBA" id="ARBA00022692"/>
    </source>
</evidence>
<dbReference type="Gene3D" id="1.20.1600.10">
    <property type="entry name" value="Outer membrane efflux proteins (OEP)"/>
    <property type="match status" value="1"/>
</dbReference>
<keyword evidence="6" id="KW-0472">Membrane</keyword>
<evidence type="ECO:0000256" key="4">
    <source>
        <dbReference type="ARBA" id="ARBA00022452"/>
    </source>
</evidence>
<dbReference type="GO" id="GO:1990281">
    <property type="term" value="C:efflux pump complex"/>
    <property type="evidence" value="ECO:0007669"/>
    <property type="project" value="TreeGrafter"/>
</dbReference>
<dbReference type="Proteomes" id="UP000294546">
    <property type="component" value="Unassembled WGS sequence"/>
</dbReference>
<proteinExistence type="inferred from homology"/>
<accession>A0A4R1GQS4</accession>
<dbReference type="PANTHER" id="PTHR30026:SF20">
    <property type="entry name" value="OUTER MEMBRANE PROTEIN TOLC"/>
    <property type="match status" value="1"/>
</dbReference>
<dbReference type="InterPro" id="IPR051906">
    <property type="entry name" value="TolC-like"/>
</dbReference>
<gene>
    <name evidence="9" type="ORF">CLV83_0563</name>
</gene>
<dbReference type="OrthoDB" id="9813458at2"/>
<sequence>MRIRKSISAAGICFTLATTPASAGALLDLYQQALDADPQLKAAEATFRADAESSTQARSALLPQANLDANTSRIDNRFLDGNSHGYTLSLSQPLFDASAWFTFRRGQLLEEQAELTFSLAQQELILRSIDAYLGVLRAQNTLDLAQARERALSRRLEQVQAQFEVGLIAVTDVLDAQASYDEAAVQLIDAQGALSNSFEALERLAGSPFDNIQPLKPDYPILSVEPTDPATWLDRAFEGNLVYRISQYDSQAARRSLQAARSEHLPRLAIEAQGGETTERGDWNDSNSIALTLTMPLYTGGSTSSSVRAADQRNRAALFNQEDQRRALTLQTRSLLRDLNTSVESVKARAQSIKSRETALTANEEGFSVGTRNVVDVLDAENALYQALLDYANSRYDHITTLFEFKQTVGSLSPEDLIALDQWLTDAK</sequence>
<dbReference type="NCBIfam" id="TIGR01844">
    <property type="entry name" value="type_I_sec_TolC"/>
    <property type="match status" value="1"/>
</dbReference>
<organism evidence="9 10">
    <name type="scientific">Marinobacterium mangrovicola</name>
    <dbReference type="NCBI Taxonomy" id="1476959"/>
    <lineage>
        <taxon>Bacteria</taxon>
        <taxon>Pseudomonadati</taxon>
        <taxon>Pseudomonadota</taxon>
        <taxon>Gammaproteobacteria</taxon>
        <taxon>Oceanospirillales</taxon>
        <taxon>Oceanospirillaceae</taxon>
        <taxon>Marinobacterium</taxon>
    </lineage>
</organism>
<dbReference type="GO" id="GO:0015562">
    <property type="term" value="F:efflux transmembrane transporter activity"/>
    <property type="evidence" value="ECO:0007669"/>
    <property type="project" value="InterPro"/>
</dbReference>
<keyword evidence="7" id="KW-0998">Cell outer membrane</keyword>
<dbReference type="InterPro" id="IPR010130">
    <property type="entry name" value="T1SS_OMP_TolC"/>
</dbReference>
<comment type="similarity">
    <text evidence="2">Belongs to the outer membrane factor (OMF) (TC 1.B.17) family.</text>
</comment>
<feature type="chain" id="PRO_5020933549" evidence="8">
    <location>
        <begin position="24"/>
        <end position="428"/>
    </location>
</feature>
<evidence type="ECO:0000313" key="10">
    <source>
        <dbReference type="Proteomes" id="UP000294546"/>
    </source>
</evidence>
<keyword evidence="5" id="KW-0812">Transmembrane</keyword>